<sequence>MAVRNATEHLILEAISIHMEDKKVIRSSQHEFTKGKSCLTNLIAFYDETTTWMDEGRAVDIVYLDFSKAFNTVPHNILIGKLRKYGLDEWTVRWTENWLNGRSQSVMFSTKGSSRPVTSGVLQDSILGPVLFNLFISDLTERVDASSANSLMTQTWRSGQYPRVLCRHSEGP</sequence>
<name>A0A8N5I4B9_GEOFO</name>
<evidence type="ECO:0000259" key="1">
    <source>
        <dbReference type="PROSITE" id="PS50878"/>
    </source>
</evidence>
<gene>
    <name evidence="3" type="primary">LOC115949049</name>
</gene>
<reference evidence="3" key="1">
    <citation type="submission" date="2025-08" db="UniProtKB">
        <authorList>
            <consortium name="RefSeq"/>
        </authorList>
    </citation>
    <scope>IDENTIFICATION</scope>
</reference>
<feature type="domain" description="Reverse transcriptase" evidence="1">
    <location>
        <begin position="1"/>
        <end position="172"/>
    </location>
</feature>
<dbReference type="Proteomes" id="UP000504602">
    <property type="component" value="Unplaced"/>
</dbReference>
<dbReference type="GeneID" id="115949049"/>
<accession>A0A8N5I4B9</accession>
<dbReference type="AlphaFoldDB" id="A0A8N5I4B9"/>
<protein>
    <submittedName>
        <fullName evidence="3">Uncharacterized protein LOC115949049</fullName>
    </submittedName>
</protein>
<dbReference type="Pfam" id="PF00078">
    <property type="entry name" value="RVT_1"/>
    <property type="match status" value="1"/>
</dbReference>
<keyword evidence="2" id="KW-1185">Reference proteome</keyword>
<dbReference type="InterPro" id="IPR000477">
    <property type="entry name" value="RT_dom"/>
</dbReference>
<dbReference type="RefSeq" id="XP_030921128.1">
    <property type="nucleotide sequence ID" value="XM_031065268.1"/>
</dbReference>
<dbReference type="PANTHER" id="PTHR33332">
    <property type="entry name" value="REVERSE TRANSCRIPTASE DOMAIN-CONTAINING PROTEIN"/>
    <property type="match status" value="1"/>
</dbReference>
<dbReference type="PROSITE" id="PS50878">
    <property type="entry name" value="RT_POL"/>
    <property type="match status" value="1"/>
</dbReference>
<evidence type="ECO:0000313" key="3">
    <source>
        <dbReference type="RefSeq" id="XP_030921128.1"/>
    </source>
</evidence>
<organism evidence="2 3">
    <name type="scientific">Geospiza fortis</name>
    <name type="common">Medium ground-finch</name>
    <dbReference type="NCBI Taxonomy" id="48883"/>
    <lineage>
        <taxon>Eukaryota</taxon>
        <taxon>Metazoa</taxon>
        <taxon>Chordata</taxon>
        <taxon>Craniata</taxon>
        <taxon>Vertebrata</taxon>
        <taxon>Euteleostomi</taxon>
        <taxon>Archelosauria</taxon>
        <taxon>Archosauria</taxon>
        <taxon>Dinosauria</taxon>
        <taxon>Saurischia</taxon>
        <taxon>Theropoda</taxon>
        <taxon>Coelurosauria</taxon>
        <taxon>Aves</taxon>
        <taxon>Neognathae</taxon>
        <taxon>Neoaves</taxon>
        <taxon>Telluraves</taxon>
        <taxon>Australaves</taxon>
        <taxon>Passeriformes</taxon>
        <taxon>Thraupidae</taxon>
        <taxon>Geospiza</taxon>
    </lineage>
</organism>
<evidence type="ECO:0000313" key="2">
    <source>
        <dbReference type="Proteomes" id="UP000504602"/>
    </source>
</evidence>
<proteinExistence type="predicted"/>
<dbReference type="OrthoDB" id="10063195at2759"/>